<dbReference type="Proteomes" id="UP000199759">
    <property type="component" value="Unassembled WGS sequence"/>
</dbReference>
<dbReference type="InterPro" id="IPR002323">
    <property type="entry name" value="Cyt_CIE"/>
</dbReference>
<evidence type="ECO:0000256" key="6">
    <source>
        <dbReference type="SAM" id="SignalP"/>
    </source>
</evidence>
<dbReference type="RefSeq" id="WP_091767577.1">
    <property type="nucleotide sequence ID" value="NZ_FNHG01000003.1"/>
</dbReference>
<dbReference type="GO" id="GO:0020037">
    <property type="term" value="F:heme binding"/>
    <property type="evidence" value="ECO:0007669"/>
    <property type="project" value="InterPro"/>
</dbReference>
<evidence type="ECO:0000313" key="9">
    <source>
        <dbReference type="Proteomes" id="UP000199759"/>
    </source>
</evidence>
<protein>
    <submittedName>
        <fullName evidence="8">Cytochrome c5</fullName>
    </submittedName>
</protein>
<dbReference type="STRING" id="144026.SAMN04488568_103223"/>
<keyword evidence="1" id="KW-0813">Transport</keyword>
<dbReference type="GO" id="GO:0009055">
    <property type="term" value="F:electron transfer activity"/>
    <property type="evidence" value="ECO:0007669"/>
    <property type="project" value="InterPro"/>
</dbReference>
<feature type="chain" id="PRO_5011495649" evidence="6">
    <location>
        <begin position="30"/>
        <end position="139"/>
    </location>
</feature>
<name>A0A1G9PFV1_9PROT</name>
<dbReference type="InterPro" id="IPR009056">
    <property type="entry name" value="Cyt_c-like_dom"/>
</dbReference>
<proteinExistence type="predicted"/>
<dbReference type="GO" id="GO:0005506">
    <property type="term" value="F:iron ion binding"/>
    <property type="evidence" value="ECO:0007669"/>
    <property type="project" value="InterPro"/>
</dbReference>
<keyword evidence="5" id="KW-0408">Iron</keyword>
<dbReference type="Gene3D" id="1.10.760.10">
    <property type="entry name" value="Cytochrome c-like domain"/>
    <property type="match status" value="1"/>
</dbReference>
<keyword evidence="6" id="KW-0732">Signal</keyword>
<evidence type="ECO:0000256" key="5">
    <source>
        <dbReference type="ARBA" id="ARBA00023004"/>
    </source>
</evidence>
<accession>A0A1G9PFV1</accession>
<dbReference type="OrthoDB" id="9814708at2"/>
<sequence>MPASWINRVGPCAAVLLLLVMGACSRPDAMPAASTSVPPSAAITARAEMLVPPDAALAGIYDRSCRSCHAYVDSGAPLAGHGAEWDRRLAQGLDVLVEHTRSGLGAMPAMGMCLDCDDADFEDLIRFMATTNGNAGEAE</sequence>
<feature type="domain" description="Cytochrome c" evidence="7">
    <location>
        <begin position="55"/>
        <end position="128"/>
    </location>
</feature>
<organism evidence="8 9">
    <name type="scientific">Maricaulis salignorans</name>
    <dbReference type="NCBI Taxonomy" id="144026"/>
    <lineage>
        <taxon>Bacteria</taxon>
        <taxon>Pseudomonadati</taxon>
        <taxon>Pseudomonadota</taxon>
        <taxon>Alphaproteobacteria</taxon>
        <taxon>Maricaulales</taxon>
        <taxon>Maricaulaceae</taxon>
        <taxon>Maricaulis</taxon>
    </lineage>
</organism>
<dbReference type="Pfam" id="PF13442">
    <property type="entry name" value="Cytochrome_CBB3"/>
    <property type="match status" value="1"/>
</dbReference>
<dbReference type="SUPFAM" id="SSF46626">
    <property type="entry name" value="Cytochrome c"/>
    <property type="match status" value="1"/>
</dbReference>
<evidence type="ECO:0000313" key="8">
    <source>
        <dbReference type="EMBL" id="SDL97696.1"/>
    </source>
</evidence>
<dbReference type="PRINTS" id="PR00607">
    <property type="entry name" value="CYTCHROMECIE"/>
</dbReference>
<keyword evidence="9" id="KW-1185">Reference proteome</keyword>
<keyword evidence="2" id="KW-0349">Heme</keyword>
<dbReference type="PANTHER" id="PTHR40942">
    <property type="match status" value="1"/>
</dbReference>
<evidence type="ECO:0000259" key="7">
    <source>
        <dbReference type="Pfam" id="PF13442"/>
    </source>
</evidence>
<evidence type="ECO:0000256" key="4">
    <source>
        <dbReference type="ARBA" id="ARBA00022982"/>
    </source>
</evidence>
<feature type="signal peptide" evidence="6">
    <location>
        <begin position="1"/>
        <end position="29"/>
    </location>
</feature>
<evidence type="ECO:0000256" key="2">
    <source>
        <dbReference type="ARBA" id="ARBA00022617"/>
    </source>
</evidence>
<keyword evidence="4" id="KW-0249">Electron transport</keyword>
<dbReference type="AlphaFoldDB" id="A0A1G9PFV1"/>
<dbReference type="PANTHER" id="PTHR40942:SF4">
    <property type="entry name" value="CYTOCHROME C5"/>
    <property type="match status" value="1"/>
</dbReference>
<evidence type="ECO:0000256" key="3">
    <source>
        <dbReference type="ARBA" id="ARBA00022723"/>
    </source>
</evidence>
<evidence type="ECO:0000256" key="1">
    <source>
        <dbReference type="ARBA" id="ARBA00022448"/>
    </source>
</evidence>
<dbReference type="EMBL" id="FNHG01000003">
    <property type="protein sequence ID" value="SDL97696.1"/>
    <property type="molecule type" value="Genomic_DNA"/>
</dbReference>
<keyword evidence="3" id="KW-0479">Metal-binding</keyword>
<reference evidence="8 9" key="1">
    <citation type="submission" date="2016-10" db="EMBL/GenBank/DDBJ databases">
        <authorList>
            <person name="de Groot N.N."/>
        </authorList>
    </citation>
    <scope>NUCLEOTIDE SEQUENCE [LARGE SCALE GENOMIC DNA]</scope>
    <source>
        <strain evidence="8 9">DSM 16077</strain>
    </source>
</reference>
<gene>
    <name evidence="8" type="ORF">SAMN04488568_103223</name>
</gene>
<dbReference type="InterPro" id="IPR036909">
    <property type="entry name" value="Cyt_c-like_dom_sf"/>
</dbReference>